<evidence type="ECO:0000256" key="1">
    <source>
        <dbReference type="SAM" id="SignalP"/>
    </source>
</evidence>
<feature type="chain" id="PRO_5012001182" evidence="1">
    <location>
        <begin position="22"/>
        <end position="240"/>
    </location>
</feature>
<keyword evidence="1" id="KW-0732">Signal</keyword>
<name>A0A1K1NQK6_9BACT</name>
<evidence type="ECO:0000313" key="5">
    <source>
        <dbReference type="Proteomes" id="UP001326715"/>
    </source>
</evidence>
<accession>A0A1K1NQK6</accession>
<evidence type="ECO:0000313" key="2">
    <source>
        <dbReference type="EMBL" id="SFW37794.1"/>
    </source>
</evidence>
<feature type="signal peptide" evidence="1">
    <location>
        <begin position="1"/>
        <end position="21"/>
    </location>
</feature>
<organism evidence="2 4">
    <name type="scientific">Chitinophaga sancti</name>
    <dbReference type="NCBI Taxonomy" id="1004"/>
    <lineage>
        <taxon>Bacteria</taxon>
        <taxon>Pseudomonadati</taxon>
        <taxon>Bacteroidota</taxon>
        <taxon>Chitinophagia</taxon>
        <taxon>Chitinophagales</taxon>
        <taxon>Chitinophagaceae</taxon>
        <taxon>Chitinophaga</taxon>
    </lineage>
</organism>
<dbReference type="Pfam" id="PF10677">
    <property type="entry name" value="DUF2490"/>
    <property type="match status" value="1"/>
</dbReference>
<dbReference type="EMBL" id="CP140154">
    <property type="protein sequence ID" value="WQG87751.1"/>
    <property type="molecule type" value="Genomic_DNA"/>
</dbReference>
<protein>
    <submittedName>
        <fullName evidence="3">DUF2490 domain-containing protein</fullName>
    </submittedName>
</protein>
<proteinExistence type="predicted"/>
<evidence type="ECO:0000313" key="3">
    <source>
        <dbReference type="EMBL" id="WQG87751.1"/>
    </source>
</evidence>
<dbReference type="OrthoDB" id="1118734at2"/>
<dbReference type="STRING" id="1004.SAMN05661012_01415"/>
<sequence length="240" mass="27887">MRTKICLLALCLLMGGLQLSAQELTQGYSHWYTYFGTAQINQKWAVAYDFQARIRNGISAKGQILNRAGLQYTPGKNASYLLGYSFITTYSDGADQYFPEHRIYQQFIYKNSTRAFNMTHRVRFEERWVGAKVAGSKDVQHWKYGHRLRYFNRTQFPIRKAEKTTPFYFALQNEVFMNVLNSEINDKFVDQNRFLIAQGYAVKANLKVEAGYMNHFVQPASGNNSMTHILHLAVFHNFDL</sequence>
<keyword evidence="5" id="KW-1185">Reference proteome</keyword>
<dbReference type="InterPro" id="IPR019619">
    <property type="entry name" value="DUF2490"/>
</dbReference>
<dbReference type="EMBL" id="FPIZ01000004">
    <property type="protein sequence ID" value="SFW37794.1"/>
    <property type="molecule type" value="Genomic_DNA"/>
</dbReference>
<evidence type="ECO:0000313" key="4">
    <source>
        <dbReference type="Proteomes" id="UP000183788"/>
    </source>
</evidence>
<reference evidence="2 4" key="1">
    <citation type="submission" date="2016-11" db="EMBL/GenBank/DDBJ databases">
        <authorList>
            <person name="Jaros S."/>
            <person name="Januszkiewicz K."/>
            <person name="Wedrychowicz H."/>
        </authorList>
    </citation>
    <scope>NUCLEOTIDE SEQUENCE [LARGE SCALE GENOMIC DNA]</scope>
    <source>
        <strain evidence="2 4">DSM 784</strain>
    </source>
</reference>
<reference evidence="3 5" key="2">
    <citation type="submission" date="2023-11" db="EMBL/GenBank/DDBJ databases">
        <title>MicrobeMod: A computational toolkit for identifying prokaryotic methylation and restriction-modification with nanopore sequencing.</title>
        <authorList>
            <person name="Crits-Christoph A."/>
            <person name="Kang S.C."/>
            <person name="Lee H."/>
            <person name="Ostrov N."/>
        </authorList>
    </citation>
    <scope>NUCLEOTIDE SEQUENCE [LARGE SCALE GENOMIC DNA]</scope>
    <source>
        <strain evidence="3 5">ATCC 23090</strain>
    </source>
</reference>
<dbReference type="Proteomes" id="UP000183788">
    <property type="component" value="Unassembled WGS sequence"/>
</dbReference>
<dbReference type="Proteomes" id="UP001326715">
    <property type="component" value="Chromosome"/>
</dbReference>
<gene>
    <name evidence="2" type="ORF">SAMN05661012_01415</name>
    <name evidence="3" type="ORF">SR876_22745</name>
</gene>
<dbReference type="RefSeq" id="WP_083571404.1">
    <property type="nucleotide sequence ID" value="NZ_CP139972.1"/>
</dbReference>
<dbReference type="AlphaFoldDB" id="A0A1K1NQK6"/>